<dbReference type="EMBL" id="JACIED010000001">
    <property type="protein sequence ID" value="MBB4006354.1"/>
    <property type="molecule type" value="Genomic_DNA"/>
</dbReference>
<dbReference type="Proteomes" id="UP000544107">
    <property type="component" value="Unassembled WGS sequence"/>
</dbReference>
<organism evidence="3 4">
    <name type="scientific">Allorhizobium taibaishanense</name>
    <dbReference type="NCBI Taxonomy" id="887144"/>
    <lineage>
        <taxon>Bacteria</taxon>
        <taxon>Pseudomonadati</taxon>
        <taxon>Pseudomonadota</taxon>
        <taxon>Alphaproteobacteria</taxon>
        <taxon>Hyphomicrobiales</taxon>
        <taxon>Rhizobiaceae</taxon>
        <taxon>Rhizobium/Agrobacterium group</taxon>
        <taxon>Allorhizobium</taxon>
    </lineage>
</organism>
<dbReference type="EMBL" id="MKIN01000022">
    <property type="protein sequence ID" value="OLP49307.1"/>
    <property type="molecule type" value="Genomic_DNA"/>
</dbReference>
<accession>A0A1Q9A4A2</accession>
<protein>
    <submittedName>
        <fullName evidence="2">GNAT superfamily N-acetyltransferase</fullName>
    </submittedName>
</protein>
<dbReference type="OrthoDB" id="9787920at2"/>
<keyword evidence="4" id="KW-1185">Reference proteome</keyword>
<dbReference type="AlphaFoldDB" id="A0A1Q9A4A2"/>
<keyword evidence="2" id="KW-0808">Transferase</keyword>
<dbReference type="Proteomes" id="UP000185598">
    <property type="component" value="Unassembled WGS sequence"/>
</dbReference>
<evidence type="ECO:0000313" key="5">
    <source>
        <dbReference type="Proteomes" id="UP000544107"/>
    </source>
</evidence>
<evidence type="ECO:0000259" key="1">
    <source>
        <dbReference type="PROSITE" id="PS51186"/>
    </source>
</evidence>
<evidence type="ECO:0000313" key="4">
    <source>
        <dbReference type="Proteomes" id="UP000185598"/>
    </source>
</evidence>
<dbReference type="RefSeq" id="WP_075615096.1">
    <property type="nucleotide sequence ID" value="NZ_JACIED010000001.1"/>
</dbReference>
<evidence type="ECO:0000313" key="3">
    <source>
        <dbReference type="EMBL" id="OLP49307.1"/>
    </source>
</evidence>
<proteinExistence type="predicted"/>
<evidence type="ECO:0000313" key="2">
    <source>
        <dbReference type="EMBL" id="MBB4006354.1"/>
    </source>
</evidence>
<sequence>MDVPAVFQVLDEVPPDVKSLISGRLTAYNNAMFGSTGGHKGLFIPLEDQHGQVEGGLSGRTARGWLDIDILFIPEPLRGKGLVGKLLALAEEEARRRGCKGAHIQTANPAATTAYQKYGYEIFGTIDHFIDDFALTMMMKRF</sequence>
<name>A0A1Q9A4A2_9HYPH</name>
<dbReference type="STRING" id="887144.BJF91_19835"/>
<dbReference type="GO" id="GO:0016747">
    <property type="term" value="F:acyltransferase activity, transferring groups other than amino-acyl groups"/>
    <property type="evidence" value="ECO:0007669"/>
    <property type="project" value="InterPro"/>
</dbReference>
<dbReference type="InterPro" id="IPR000182">
    <property type="entry name" value="GNAT_dom"/>
</dbReference>
<reference evidence="3 4" key="1">
    <citation type="submission" date="2016-09" db="EMBL/GenBank/DDBJ databases">
        <title>Rhizobium oryziradicis sp. nov., isolated from the root of rice.</title>
        <authorList>
            <person name="Zhao J."/>
            <person name="Zhang X."/>
        </authorList>
    </citation>
    <scope>NUCLEOTIDE SEQUENCE [LARGE SCALE GENOMIC DNA]</scope>
    <source>
        <strain evidence="3 4">14971</strain>
    </source>
</reference>
<feature type="domain" description="N-acetyltransferase" evidence="1">
    <location>
        <begin position="1"/>
        <end position="142"/>
    </location>
</feature>
<dbReference type="SUPFAM" id="SSF55729">
    <property type="entry name" value="Acyl-CoA N-acyltransferases (Nat)"/>
    <property type="match status" value="1"/>
</dbReference>
<dbReference type="Gene3D" id="3.40.630.30">
    <property type="match status" value="1"/>
</dbReference>
<gene>
    <name evidence="3" type="ORF">BJF91_19835</name>
    <name evidence="2" type="ORF">GGQ71_000590</name>
</gene>
<dbReference type="PROSITE" id="PS51186">
    <property type="entry name" value="GNAT"/>
    <property type="match status" value="1"/>
</dbReference>
<dbReference type="InterPro" id="IPR016181">
    <property type="entry name" value="Acyl_CoA_acyltransferase"/>
</dbReference>
<comment type="caution">
    <text evidence="3">The sequence shown here is derived from an EMBL/GenBank/DDBJ whole genome shotgun (WGS) entry which is preliminary data.</text>
</comment>
<dbReference type="Pfam" id="PF00583">
    <property type="entry name" value="Acetyltransf_1"/>
    <property type="match status" value="1"/>
</dbReference>
<dbReference type="CDD" id="cd04301">
    <property type="entry name" value="NAT_SF"/>
    <property type="match status" value="1"/>
</dbReference>
<reference evidence="2 5" key="2">
    <citation type="submission" date="2020-08" db="EMBL/GenBank/DDBJ databases">
        <title>Genomic Encyclopedia of Type Strains, Phase IV (KMG-IV): sequencing the most valuable type-strain genomes for metagenomic binning, comparative biology and taxonomic classification.</title>
        <authorList>
            <person name="Goeker M."/>
        </authorList>
    </citation>
    <scope>NUCLEOTIDE SEQUENCE [LARGE SCALE GENOMIC DNA]</scope>
    <source>
        <strain evidence="2 5">DSM 100021</strain>
    </source>
</reference>